<sequence>MVGGSTQMATQYIPSDAPRIIDIVEGYRRSKLLFTAVKLGVFDELNTGPCTAEELAAKLRANPKLLKSDTAKSDRLKRNILRRLLDACVALELLTYENGKYQNATAASEYLVSTHPNSITGYVNHADRVMYNLWAHLDDAVTEGTKRWIQEYGGHLTDVADNHYGSEEKEKNFVSVSSKIVHCEKQIEKLQSTVDELDNTATELYEYVDELEMRYNELEQYNKRKNLIIPGIFETLNEHTDKIAVDIAKSIGHSLYEKSIYASHRLPTSNKNIPRPIVIKINDITSIIIFPRYARCFILFVINVPLVLGPSDMDIIRFLQSTSLINKAELMGRKNAEQPVPSVYGIQCQGAALYDYVRREVEHQSYMIQHYEQIL</sequence>
<dbReference type="EMBL" id="CAJNOQ010001059">
    <property type="protein sequence ID" value="CAF0864415.1"/>
    <property type="molecule type" value="Genomic_DNA"/>
</dbReference>
<reference evidence="3" key="1">
    <citation type="submission" date="2021-02" db="EMBL/GenBank/DDBJ databases">
        <authorList>
            <person name="Nowell W R."/>
        </authorList>
    </citation>
    <scope>NUCLEOTIDE SEQUENCE</scope>
</reference>
<dbReference type="GO" id="GO:0046983">
    <property type="term" value="F:protein dimerization activity"/>
    <property type="evidence" value="ECO:0007669"/>
    <property type="project" value="InterPro"/>
</dbReference>
<dbReference type="EMBL" id="CAJOBC010001059">
    <property type="protein sequence ID" value="CAF3651950.1"/>
    <property type="molecule type" value="Genomic_DNA"/>
</dbReference>
<proteinExistence type="predicted"/>
<feature type="coiled-coil region" evidence="1">
    <location>
        <begin position="180"/>
        <end position="228"/>
    </location>
</feature>
<dbReference type="InterPro" id="IPR036390">
    <property type="entry name" value="WH_DNA-bd_sf"/>
</dbReference>
<dbReference type="OrthoDB" id="1606438at2759"/>
<evidence type="ECO:0000313" key="3">
    <source>
        <dbReference type="EMBL" id="CAF0864415.1"/>
    </source>
</evidence>
<accession>A0A813WZP4</accession>
<evidence type="ECO:0000313" key="5">
    <source>
        <dbReference type="Proteomes" id="UP000663829"/>
    </source>
</evidence>
<dbReference type="Proteomes" id="UP000663829">
    <property type="component" value="Unassembled WGS sequence"/>
</dbReference>
<keyword evidence="1" id="KW-0175">Coiled coil</keyword>
<evidence type="ECO:0000313" key="4">
    <source>
        <dbReference type="EMBL" id="CAF3651950.1"/>
    </source>
</evidence>
<dbReference type="InterPro" id="IPR036388">
    <property type="entry name" value="WH-like_DNA-bd_sf"/>
</dbReference>
<dbReference type="Pfam" id="PF08100">
    <property type="entry name" value="Dimerisation"/>
    <property type="match status" value="1"/>
</dbReference>
<dbReference type="Proteomes" id="UP000681722">
    <property type="component" value="Unassembled WGS sequence"/>
</dbReference>
<keyword evidence="5" id="KW-1185">Reference proteome</keyword>
<dbReference type="AlphaFoldDB" id="A0A813WZP4"/>
<protein>
    <recommendedName>
        <fullName evidence="2">O-methyltransferase dimerisation domain-containing protein</fullName>
    </recommendedName>
</protein>
<gene>
    <name evidence="3" type="ORF">GPM918_LOCUS6759</name>
    <name evidence="4" type="ORF">SRO942_LOCUS6759</name>
</gene>
<dbReference type="Gene3D" id="1.10.10.10">
    <property type="entry name" value="Winged helix-like DNA-binding domain superfamily/Winged helix DNA-binding domain"/>
    <property type="match status" value="2"/>
</dbReference>
<feature type="domain" description="O-methyltransferase dimerisation" evidence="2">
    <location>
        <begin position="22"/>
        <end position="113"/>
    </location>
</feature>
<dbReference type="SUPFAM" id="SSF46785">
    <property type="entry name" value="Winged helix' DNA-binding domain"/>
    <property type="match status" value="1"/>
</dbReference>
<evidence type="ECO:0000259" key="2">
    <source>
        <dbReference type="Pfam" id="PF08100"/>
    </source>
</evidence>
<comment type="caution">
    <text evidence="3">The sequence shown here is derived from an EMBL/GenBank/DDBJ whole genome shotgun (WGS) entry which is preliminary data.</text>
</comment>
<name>A0A813WZP4_9BILA</name>
<organism evidence="3 5">
    <name type="scientific">Didymodactylos carnosus</name>
    <dbReference type="NCBI Taxonomy" id="1234261"/>
    <lineage>
        <taxon>Eukaryota</taxon>
        <taxon>Metazoa</taxon>
        <taxon>Spiralia</taxon>
        <taxon>Gnathifera</taxon>
        <taxon>Rotifera</taxon>
        <taxon>Eurotatoria</taxon>
        <taxon>Bdelloidea</taxon>
        <taxon>Philodinida</taxon>
        <taxon>Philodinidae</taxon>
        <taxon>Didymodactylos</taxon>
    </lineage>
</organism>
<evidence type="ECO:0000256" key="1">
    <source>
        <dbReference type="SAM" id="Coils"/>
    </source>
</evidence>
<dbReference type="InterPro" id="IPR012967">
    <property type="entry name" value="COMT_dimerisation"/>
</dbReference>